<dbReference type="Pfam" id="PF12697">
    <property type="entry name" value="Abhydrolase_6"/>
    <property type="match status" value="1"/>
</dbReference>
<dbReference type="PANTHER" id="PTHR37017">
    <property type="entry name" value="AB HYDROLASE-1 DOMAIN-CONTAINING PROTEIN-RELATED"/>
    <property type="match status" value="1"/>
</dbReference>
<dbReference type="EMBL" id="QVQW01000086">
    <property type="protein sequence ID" value="RKU40961.1"/>
    <property type="molecule type" value="Genomic_DNA"/>
</dbReference>
<dbReference type="PANTHER" id="PTHR37017:SF13">
    <property type="entry name" value="AB HYDROLASE-1 DOMAIN-CONTAINING PROTEIN"/>
    <property type="match status" value="1"/>
</dbReference>
<dbReference type="InterPro" id="IPR000073">
    <property type="entry name" value="AB_hydrolase_1"/>
</dbReference>
<protein>
    <recommendedName>
        <fullName evidence="1">AB hydrolase-1 domain-containing protein</fullName>
    </recommendedName>
</protein>
<sequence>MSAPTIVIVPGAWQNPIVWDRFRSIVEKTGHPTPVHVALPTIGGTQPPLPGLAEDVAAVRSVLVPLIEKQGQEVVLLCHSSGGVVGSNSVEGLDLGSREAAGKAGGVIRIVFLAAFMLPKGQSLLGLLGGTPLPWMKVEDDRVSGDPDMFPQIGFNDLPPEEQARWSKEATYTSAALFTTPSSFEPWNNEVPCSYIFCANDNALPLPFQQSMARQLGPEPRTATLNSGHCPFLSKPNELLEALKTVC</sequence>
<dbReference type="OrthoDB" id="408373at2759"/>
<comment type="caution">
    <text evidence="2">The sequence shown here is derived from an EMBL/GenBank/DDBJ whole genome shotgun (WGS) entry which is preliminary data.</text>
</comment>
<dbReference type="SUPFAM" id="SSF53474">
    <property type="entry name" value="alpha/beta-Hydrolases"/>
    <property type="match status" value="1"/>
</dbReference>
<proteinExistence type="predicted"/>
<dbReference type="Proteomes" id="UP000275385">
    <property type="component" value="Unassembled WGS sequence"/>
</dbReference>
<dbReference type="AlphaFoldDB" id="A0A420XZ65"/>
<dbReference type="InterPro" id="IPR052897">
    <property type="entry name" value="Sec-Metab_Biosynth_Hydrolase"/>
</dbReference>
<dbReference type="STRING" id="177199.A0A420XZ65"/>
<dbReference type="InterPro" id="IPR029058">
    <property type="entry name" value="AB_hydrolase_fold"/>
</dbReference>
<feature type="domain" description="AB hydrolase-1" evidence="1">
    <location>
        <begin position="6"/>
        <end position="241"/>
    </location>
</feature>
<gene>
    <name evidence="2" type="ORF">DL546_003064</name>
</gene>
<evidence type="ECO:0000259" key="1">
    <source>
        <dbReference type="Pfam" id="PF12697"/>
    </source>
</evidence>
<name>A0A420XZ65_9PEZI</name>
<organism evidence="2 3">
    <name type="scientific">Coniochaeta pulveracea</name>
    <dbReference type="NCBI Taxonomy" id="177199"/>
    <lineage>
        <taxon>Eukaryota</taxon>
        <taxon>Fungi</taxon>
        <taxon>Dikarya</taxon>
        <taxon>Ascomycota</taxon>
        <taxon>Pezizomycotina</taxon>
        <taxon>Sordariomycetes</taxon>
        <taxon>Sordariomycetidae</taxon>
        <taxon>Coniochaetales</taxon>
        <taxon>Coniochaetaceae</taxon>
        <taxon>Coniochaeta</taxon>
    </lineage>
</organism>
<keyword evidence="3" id="KW-1185">Reference proteome</keyword>
<accession>A0A420XZ65</accession>
<reference evidence="2 3" key="1">
    <citation type="submission" date="2018-08" db="EMBL/GenBank/DDBJ databases">
        <title>Draft genome of the lignicolous fungus Coniochaeta pulveracea.</title>
        <authorList>
            <person name="Borstlap C.J."/>
            <person name="De Witt R.N."/>
            <person name="Botha A."/>
            <person name="Volschenk H."/>
        </authorList>
    </citation>
    <scope>NUCLEOTIDE SEQUENCE [LARGE SCALE GENOMIC DNA]</scope>
    <source>
        <strain evidence="2 3">CAB683</strain>
    </source>
</reference>
<evidence type="ECO:0000313" key="2">
    <source>
        <dbReference type="EMBL" id="RKU40961.1"/>
    </source>
</evidence>
<dbReference type="Gene3D" id="3.40.50.1820">
    <property type="entry name" value="alpha/beta hydrolase"/>
    <property type="match status" value="1"/>
</dbReference>
<evidence type="ECO:0000313" key="3">
    <source>
        <dbReference type="Proteomes" id="UP000275385"/>
    </source>
</evidence>